<dbReference type="AlphaFoldDB" id="A0A067NTW2"/>
<evidence type="ECO:0000313" key="2">
    <source>
        <dbReference type="Proteomes" id="UP000027073"/>
    </source>
</evidence>
<proteinExistence type="predicted"/>
<evidence type="ECO:0000313" key="1">
    <source>
        <dbReference type="EMBL" id="KDQ31523.1"/>
    </source>
</evidence>
<name>A0A067NTW2_PLEO1</name>
<dbReference type="InParanoid" id="A0A067NTW2"/>
<organism evidence="1 2">
    <name type="scientific">Pleurotus ostreatus (strain PC15)</name>
    <name type="common">Oyster mushroom</name>
    <dbReference type="NCBI Taxonomy" id="1137138"/>
    <lineage>
        <taxon>Eukaryota</taxon>
        <taxon>Fungi</taxon>
        <taxon>Dikarya</taxon>
        <taxon>Basidiomycota</taxon>
        <taxon>Agaricomycotina</taxon>
        <taxon>Agaricomycetes</taxon>
        <taxon>Agaricomycetidae</taxon>
        <taxon>Agaricales</taxon>
        <taxon>Pleurotineae</taxon>
        <taxon>Pleurotaceae</taxon>
        <taxon>Pleurotus</taxon>
    </lineage>
</organism>
<dbReference type="OrthoDB" id="3003360at2759"/>
<reference evidence="2" key="1">
    <citation type="journal article" date="2014" name="Proc. Natl. Acad. Sci. U.S.A.">
        <title>Extensive sampling of basidiomycete genomes demonstrates inadequacy of the white-rot/brown-rot paradigm for wood decay fungi.</title>
        <authorList>
            <person name="Riley R."/>
            <person name="Salamov A.A."/>
            <person name="Brown D.W."/>
            <person name="Nagy L.G."/>
            <person name="Floudas D."/>
            <person name="Held B.W."/>
            <person name="Levasseur A."/>
            <person name="Lombard V."/>
            <person name="Morin E."/>
            <person name="Otillar R."/>
            <person name="Lindquist E.A."/>
            <person name="Sun H."/>
            <person name="LaButti K.M."/>
            <person name="Schmutz J."/>
            <person name="Jabbour D."/>
            <person name="Luo H."/>
            <person name="Baker S.E."/>
            <person name="Pisabarro A.G."/>
            <person name="Walton J.D."/>
            <person name="Blanchette R.A."/>
            <person name="Henrissat B."/>
            <person name="Martin F."/>
            <person name="Cullen D."/>
            <person name="Hibbett D.S."/>
            <person name="Grigoriev I.V."/>
        </authorList>
    </citation>
    <scope>NUCLEOTIDE SEQUENCE [LARGE SCALE GENOMIC DNA]</scope>
    <source>
        <strain evidence="2">PC15</strain>
    </source>
</reference>
<gene>
    <name evidence="1" type="ORF">PLEOSDRAFT_1102485</name>
</gene>
<dbReference type="EMBL" id="KL198006">
    <property type="protein sequence ID" value="KDQ31523.1"/>
    <property type="molecule type" value="Genomic_DNA"/>
</dbReference>
<dbReference type="VEuPathDB" id="FungiDB:PLEOSDRAFT_1102485"/>
<accession>A0A067NTW2</accession>
<sequence>MPASSCTCKLEHVCAALTTTTHTVHTVHHHHHYHHYDEREEAREAPSSRAAKIYANHLAPPITTSFFHKQTINVFDNYQIQDGSRILETLTWRTDVYKYVTRARPDDPNFKQNGGEIYIIMAHEGTCLMGRPLILPAYLKTVKVPSSIMPVRQFPANNSGIQSGDDWSYNIDYANTMPMFNQGGNNVFDFEASFKEDFVRSKCKQVGEETSDGLVFGVVEPRAISINYPVKGLSVFKCLDPTIFPVKITFEASVRDGGNVLGSISKEVTIPFDFFPVF</sequence>
<dbReference type="Proteomes" id="UP000027073">
    <property type="component" value="Unassembled WGS sequence"/>
</dbReference>
<protein>
    <submittedName>
        <fullName evidence="1">Uncharacterized protein</fullName>
    </submittedName>
</protein>
<dbReference type="HOGENOM" id="CLU_1078159_0_0_1"/>